<dbReference type="NCBIfam" id="NF003302">
    <property type="entry name" value="PRK04302.1"/>
    <property type="match status" value="1"/>
</dbReference>
<proteinExistence type="predicted"/>
<dbReference type="PROSITE" id="PS51440">
    <property type="entry name" value="TIM_2"/>
    <property type="match status" value="1"/>
</dbReference>
<evidence type="ECO:0000313" key="3">
    <source>
        <dbReference type="Proteomes" id="UP000034090"/>
    </source>
</evidence>
<organism evidence="2 3">
    <name type="scientific">Candidatus Woesebacteria bacterium GW2011_GWB1_43_14</name>
    <dbReference type="NCBI Taxonomy" id="1618578"/>
    <lineage>
        <taxon>Bacteria</taxon>
        <taxon>Candidatus Woeseibacteriota</taxon>
    </lineage>
</organism>
<dbReference type="EMBL" id="LCFQ01000001">
    <property type="protein sequence ID" value="KKS98917.1"/>
    <property type="molecule type" value="Genomic_DNA"/>
</dbReference>
<accession>A0A0G1DMW3</accession>
<sequence>MSKILQEVAVDSNVKIVPVVQVIDAETIIDSTILDVWIQHVDPISYGAHTGWVLPEEATRVGVKGVFLNHSEHKFEDFSALIKANARCHEVGLKTLIFAEDLDELQKLLPLKPNFISYEPPELVGSEEESVATAKPEVIKDAFNFTNQVNIPLIVGAGIKSVADVEKSLEYGALGIAVSSAIVKSNEPKEKLLELIEGFE</sequence>
<dbReference type="SUPFAM" id="SSF51351">
    <property type="entry name" value="Triosephosphate isomerase (TIM)"/>
    <property type="match status" value="1"/>
</dbReference>
<dbReference type="Proteomes" id="UP000034090">
    <property type="component" value="Unassembled WGS sequence"/>
</dbReference>
<evidence type="ECO:0000256" key="1">
    <source>
        <dbReference type="ARBA" id="ARBA00023235"/>
    </source>
</evidence>
<comment type="caution">
    <text evidence="2">The sequence shown here is derived from an EMBL/GenBank/DDBJ whole genome shotgun (WGS) entry which is preliminary data.</text>
</comment>
<protein>
    <submittedName>
        <fullName evidence="2">Triosephosphate isomerase</fullName>
    </submittedName>
</protein>
<name>A0A0G1DMW3_9BACT</name>
<dbReference type="Pfam" id="PF00121">
    <property type="entry name" value="TIM"/>
    <property type="match status" value="1"/>
</dbReference>
<evidence type="ECO:0000313" key="2">
    <source>
        <dbReference type="EMBL" id="KKS98917.1"/>
    </source>
</evidence>
<dbReference type="InterPro" id="IPR000652">
    <property type="entry name" value="Triosephosphate_isomerase"/>
</dbReference>
<dbReference type="GO" id="GO:0004807">
    <property type="term" value="F:triose-phosphate isomerase activity"/>
    <property type="evidence" value="ECO:0007669"/>
    <property type="project" value="InterPro"/>
</dbReference>
<reference evidence="2 3" key="1">
    <citation type="journal article" date="2015" name="Nature">
        <title>rRNA introns, odd ribosomes, and small enigmatic genomes across a large radiation of phyla.</title>
        <authorList>
            <person name="Brown C.T."/>
            <person name="Hug L.A."/>
            <person name="Thomas B.C."/>
            <person name="Sharon I."/>
            <person name="Castelle C.J."/>
            <person name="Singh A."/>
            <person name="Wilkins M.J."/>
            <person name="Williams K.H."/>
            <person name="Banfield J.F."/>
        </authorList>
    </citation>
    <scope>NUCLEOTIDE SEQUENCE [LARGE SCALE GENOMIC DNA]</scope>
</reference>
<gene>
    <name evidence="2" type="ORF">UV74_C0001G0027</name>
</gene>
<dbReference type="STRING" id="1618578.UV74_C0001G0027"/>
<dbReference type="Gene3D" id="3.20.20.70">
    <property type="entry name" value="Aldolase class I"/>
    <property type="match status" value="1"/>
</dbReference>
<dbReference type="InterPro" id="IPR013785">
    <property type="entry name" value="Aldolase_TIM"/>
</dbReference>
<dbReference type="InterPro" id="IPR035990">
    <property type="entry name" value="TIM_sf"/>
</dbReference>
<dbReference type="AlphaFoldDB" id="A0A0G1DMW3"/>
<keyword evidence="1 2" id="KW-0413">Isomerase</keyword>